<accession>A0A9W9UDQ2</accession>
<sequence length="122" mass="13526">MSIVPPSMFRYNFGGEALPEYEASSYEATYYVTVIFKPIQASWDSCALMKFMVKQIANGKAFVTEEPVQNISPLCISLPVYGFDDAAAPLVLASALSVARSRLQEIEAGFIVIDKDRLFRSD</sequence>
<evidence type="ECO:0000313" key="1">
    <source>
        <dbReference type="EMBL" id="KAJ5335230.1"/>
    </source>
</evidence>
<reference evidence="1" key="2">
    <citation type="journal article" date="2023" name="IMA Fungus">
        <title>Comparative genomic study of the Penicillium genus elucidates a diverse pangenome and 15 lateral gene transfer events.</title>
        <authorList>
            <person name="Petersen C."/>
            <person name="Sorensen T."/>
            <person name="Nielsen M.R."/>
            <person name="Sondergaard T.E."/>
            <person name="Sorensen J.L."/>
            <person name="Fitzpatrick D.A."/>
            <person name="Frisvad J.C."/>
            <person name="Nielsen K.L."/>
        </authorList>
    </citation>
    <scope>NUCLEOTIDE SEQUENCE</scope>
    <source>
        <strain evidence="1">IBT 35673</strain>
    </source>
</reference>
<dbReference type="Proteomes" id="UP001147695">
    <property type="component" value="Unassembled WGS sequence"/>
</dbReference>
<evidence type="ECO:0000313" key="2">
    <source>
        <dbReference type="Proteomes" id="UP001147695"/>
    </source>
</evidence>
<reference evidence="1" key="1">
    <citation type="submission" date="2022-12" db="EMBL/GenBank/DDBJ databases">
        <authorList>
            <person name="Petersen C."/>
        </authorList>
    </citation>
    <scope>NUCLEOTIDE SEQUENCE</scope>
    <source>
        <strain evidence="1">IBT 35673</strain>
    </source>
</reference>
<gene>
    <name evidence="1" type="ORF">N7452_007633</name>
</gene>
<dbReference type="AlphaFoldDB" id="A0A9W9UDQ2"/>
<organism evidence="1 2">
    <name type="scientific">Penicillium brevicompactum</name>
    <dbReference type="NCBI Taxonomy" id="5074"/>
    <lineage>
        <taxon>Eukaryota</taxon>
        <taxon>Fungi</taxon>
        <taxon>Dikarya</taxon>
        <taxon>Ascomycota</taxon>
        <taxon>Pezizomycotina</taxon>
        <taxon>Eurotiomycetes</taxon>
        <taxon>Eurotiomycetidae</taxon>
        <taxon>Eurotiales</taxon>
        <taxon>Aspergillaceae</taxon>
        <taxon>Penicillium</taxon>
    </lineage>
</organism>
<proteinExistence type="predicted"/>
<protein>
    <submittedName>
        <fullName evidence="1">Uncharacterized protein</fullName>
    </submittedName>
</protein>
<name>A0A9W9UDQ2_PENBR</name>
<comment type="caution">
    <text evidence="1">The sequence shown here is derived from an EMBL/GenBank/DDBJ whole genome shotgun (WGS) entry which is preliminary data.</text>
</comment>
<dbReference type="EMBL" id="JAPZBQ010000004">
    <property type="protein sequence ID" value="KAJ5335230.1"/>
    <property type="molecule type" value="Genomic_DNA"/>
</dbReference>